<feature type="transmembrane region" description="Helical" evidence="8">
    <location>
        <begin position="191"/>
        <end position="208"/>
    </location>
</feature>
<feature type="transmembrane region" description="Helical" evidence="8">
    <location>
        <begin position="77"/>
        <end position="96"/>
    </location>
</feature>
<protein>
    <submittedName>
        <fullName evidence="10">Amino acid permease/ SLC12A domain-containing protein</fullName>
    </submittedName>
</protein>
<name>A0A9P9KY64_FUSRE</name>
<keyword evidence="4" id="KW-0029">Amino-acid transport</keyword>
<gene>
    <name evidence="10" type="ORF">BKA55DRAFT_632262</name>
</gene>
<dbReference type="AlphaFoldDB" id="A0A9P9KY64"/>
<feature type="transmembrane region" description="Helical" evidence="8">
    <location>
        <begin position="337"/>
        <end position="357"/>
    </location>
</feature>
<feature type="transmembrane region" description="Helical" evidence="8">
    <location>
        <begin position="458"/>
        <end position="479"/>
    </location>
</feature>
<evidence type="ECO:0000313" key="10">
    <source>
        <dbReference type="EMBL" id="KAH7270596.1"/>
    </source>
</evidence>
<evidence type="ECO:0000259" key="9">
    <source>
        <dbReference type="Pfam" id="PF00324"/>
    </source>
</evidence>
<feature type="transmembrane region" description="Helical" evidence="8">
    <location>
        <begin position="485"/>
        <end position="506"/>
    </location>
</feature>
<dbReference type="FunFam" id="1.20.1740.10:FF:000006">
    <property type="entry name" value="General amino acid permease"/>
    <property type="match status" value="1"/>
</dbReference>
<dbReference type="GO" id="GO:0016020">
    <property type="term" value="C:membrane"/>
    <property type="evidence" value="ECO:0007669"/>
    <property type="project" value="UniProtKB-SubCell"/>
</dbReference>
<feature type="domain" description="Amino acid permease/ SLC12A" evidence="9">
    <location>
        <begin position="49"/>
        <end position="514"/>
    </location>
</feature>
<dbReference type="OrthoDB" id="10062876at2759"/>
<dbReference type="GO" id="GO:0015171">
    <property type="term" value="F:amino acid transmembrane transporter activity"/>
    <property type="evidence" value="ECO:0007669"/>
    <property type="project" value="TreeGrafter"/>
</dbReference>
<feature type="transmembrane region" description="Helical" evidence="8">
    <location>
        <begin position="51"/>
        <end position="71"/>
    </location>
</feature>
<dbReference type="PANTHER" id="PTHR43341:SF6">
    <property type="entry name" value="AMINO ACID TRANSPORTER (EUROFUNG)"/>
    <property type="match status" value="1"/>
</dbReference>
<feature type="transmembrane region" description="Helical" evidence="8">
    <location>
        <begin position="116"/>
        <end position="135"/>
    </location>
</feature>
<feature type="transmembrane region" description="Helical" evidence="8">
    <location>
        <begin position="155"/>
        <end position="179"/>
    </location>
</feature>
<evidence type="ECO:0000256" key="4">
    <source>
        <dbReference type="ARBA" id="ARBA00022970"/>
    </source>
</evidence>
<evidence type="ECO:0000256" key="5">
    <source>
        <dbReference type="ARBA" id="ARBA00022989"/>
    </source>
</evidence>
<feature type="transmembrane region" description="Helical" evidence="8">
    <location>
        <begin position="279"/>
        <end position="300"/>
    </location>
</feature>
<dbReference type="InterPro" id="IPR050524">
    <property type="entry name" value="APC_YAT"/>
</dbReference>
<keyword evidence="11" id="KW-1185">Reference proteome</keyword>
<dbReference type="GeneID" id="70226915"/>
<reference evidence="10" key="1">
    <citation type="journal article" date="2021" name="Nat. Commun.">
        <title>Genetic determinants of endophytism in the Arabidopsis root mycobiome.</title>
        <authorList>
            <person name="Mesny F."/>
            <person name="Miyauchi S."/>
            <person name="Thiergart T."/>
            <person name="Pickel B."/>
            <person name="Atanasova L."/>
            <person name="Karlsson M."/>
            <person name="Huettel B."/>
            <person name="Barry K.W."/>
            <person name="Haridas S."/>
            <person name="Chen C."/>
            <person name="Bauer D."/>
            <person name="Andreopoulos W."/>
            <person name="Pangilinan J."/>
            <person name="LaButti K."/>
            <person name="Riley R."/>
            <person name="Lipzen A."/>
            <person name="Clum A."/>
            <person name="Drula E."/>
            <person name="Henrissat B."/>
            <person name="Kohler A."/>
            <person name="Grigoriev I.V."/>
            <person name="Martin F.M."/>
            <person name="Hacquard S."/>
        </authorList>
    </citation>
    <scope>NUCLEOTIDE SEQUENCE</scope>
    <source>
        <strain evidence="10">MPI-CAGE-AT-0023</strain>
    </source>
</reference>
<dbReference type="RefSeq" id="XP_046057364.1">
    <property type="nucleotide sequence ID" value="XM_046196961.1"/>
</dbReference>
<dbReference type="PANTHER" id="PTHR43341">
    <property type="entry name" value="AMINO ACID PERMEASE"/>
    <property type="match status" value="1"/>
</dbReference>
<dbReference type="Proteomes" id="UP000720189">
    <property type="component" value="Unassembled WGS sequence"/>
</dbReference>
<dbReference type="PIRSF" id="PIRSF006060">
    <property type="entry name" value="AA_transporter"/>
    <property type="match status" value="1"/>
</dbReference>
<evidence type="ECO:0000313" key="11">
    <source>
        <dbReference type="Proteomes" id="UP000720189"/>
    </source>
</evidence>
<keyword evidence="2" id="KW-0813">Transport</keyword>
<feature type="transmembrane region" description="Helical" evidence="8">
    <location>
        <begin position="238"/>
        <end position="258"/>
    </location>
</feature>
<evidence type="ECO:0000256" key="6">
    <source>
        <dbReference type="ARBA" id="ARBA00023136"/>
    </source>
</evidence>
<feature type="compositionally biased region" description="Basic and acidic residues" evidence="7">
    <location>
        <begin position="1"/>
        <end position="20"/>
    </location>
</feature>
<keyword evidence="5 8" id="KW-1133">Transmembrane helix</keyword>
<feature type="transmembrane region" description="Helical" evidence="8">
    <location>
        <begin position="412"/>
        <end position="437"/>
    </location>
</feature>
<accession>A0A9P9KY64</accession>
<evidence type="ECO:0000256" key="7">
    <source>
        <dbReference type="SAM" id="MobiDB-lite"/>
    </source>
</evidence>
<dbReference type="Pfam" id="PF00324">
    <property type="entry name" value="AA_permease"/>
    <property type="match status" value="1"/>
</dbReference>
<keyword evidence="6 8" id="KW-0472">Membrane</keyword>
<evidence type="ECO:0000256" key="8">
    <source>
        <dbReference type="SAM" id="Phobius"/>
    </source>
</evidence>
<comment type="caution">
    <text evidence="10">The sequence shown here is derived from an EMBL/GenBank/DDBJ whole genome shotgun (WGS) entry which is preliminary data.</text>
</comment>
<evidence type="ECO:0000256" key="2">
    <source>
        <dbReference type="ARBA" id="ARBA00022448"/>
    </source>
</evidence>
<evidence type="ECO:0000256" key="3">
    <source>
        <dbReference type="ARBA" id="ARBA00022692"/>
    </source>
</evidence>
<proteinExistence type="predicted"/>
<comment type="subcellular location">
    <subcellularLocation>
        <location evidence="1">Membrane</location>
        <topology evidence="1">Multi-pass membrane protein</topology>
    </subcellularLocation>
</comment>
<feature type="region of interest" description="Disordered" evidence="7">
    <location>
        <begin position="1"/>
        <end position="24"/>
    </location>
</feature>
<keyword evidence="3 8" id="KW-0812">Transmembrane</keyword>
<dbReference type="InterPro" id="IPR004841">
    <property type="entry name" value="AA-permease/SLC12A_dom"/>
</dbReference>
<feature type="transmembrane region" description="Helical" evidence="8">
    <location>
        <begin position="378"/>
        <end position="400"/>
    </location>
</feature>
<dbReference type="EMBL" id="JAGMUX010000001">
    <property type="protein sequence ID" value="KAH7270596.1"/>
    <property type="molecule type" value="Genomic_DNA"/>
</dbReference>
<organism evidence="10 11">
    <name type="scientific">Fusarium redolens</name>
    <dbReference type="NCBI Taxonomy" id="48865"/>
    <lineage>
        <taxon>Eukaryota</taxon>
        <taxon>Fungi</taxon>
        <taxon>Dikarya</taxon>
        <taxon>Ascomycota</taxon>
        <taxon>Pezizomycotina</taxon>
        <taxon>Sordariomycetes</taxon>
        <taxon>Hypocreomycetidae</taxon>
        <taxon>Hypocreales</taxon>
        <taxon>Nectriaceae</taxon>
        <taxon>Fusarium</taxon>
        <taxon>Fusarium redolens species complex</taxon>
    </lineage>
</organism>
<dbReference type="Gene3D" id="1.20.1740.10">
    <property type="entry name" value="Amino acid/polyamine transporter I"/>
    <property type="match status" value="1"/>
</dbReference>
<evidence type="ECO:0000256" key="1">
    <source>
        <dbReference type="ARBA" id="ARBA00004141"/>
    </source>
</evidence>
<sequence>MASHDEKQHIETPSTQDHKLKQAPSNGSIIQGTITHTSQLHRKLGNRQIQLIAIGGSIGTAVFVSIGTGLAHGGPGSLFLAYTLYAVMVGLVNNCMAEMAVQHPVSGAFIRMAGHWVDEAFGFMVGWNFFLYEALLVPFEISALNVVLKFWRDDIPVAAVVAACIVLYGVINVGAVKWFGEAEFWLSIGKVILFFIVFFFTFITMVGGNPQHDAYGFRYWSNPGSFAEYLTNGDLGRFQGFLGSLWIAAFTCVGPEYVSMIAGEAKLPRVYLKNAFKTTYIRFGIFFILSSLCVGIILPYNDPTLVGVVSGGDGAGTGAASPYVIAMGNLGIRVLPHVVNGLLVSSIFSAGNALTYYGTRSLYGLALEGQAPKFLLKCTSFGLPVYCLGIVMLFPFLAFLAVSNDSVVVLTWLTNIITAAQIIDHIVISITYIYFYRACKTQGIDRKTLPYCGWFQPYSAYISAAFLTCVVCCYGYSVFLPGSFTISGFFTYYTMVLVAPITFFGWKFAKKTKFIKASEADLVWERPLIDAYEATFEEVPVGFWTEIIQMFGLKRNKQSGTA</sequence>